<dbReference type="InterPro" id="IPR007055">
    <property type="entry name" value="BON_dom"/>
</dbReference>
<dbReference type="PANTHER" id="PTHR34606:SF16">
    <property type="entry name" value="BON DOMAIN-CONTAINING PROTEIN"/>
    <property type="match status" value="1"/>
</dbReference>
<keyword evidence="4" id="KW-1185">Reference proteome</keyword>
<dbReference type="PROSITE" id="PS50914">
    <property type="entry name" value="BON"/>
    <property type="match status" value="1"/>
</dbReference>
<dbReference type="EMBL" id="JBIGIB010000003">
    <property type="protein sequence ID" value="MFG6467677.1"/>
    <property type="molecule type" value="Genomic_DNA"/>
</dbReference>
<feature type="chain" id="PRO_5047267334" evidence="1">
    <location>
        <begin position="20"/>
        <end position="109"/>
    </location>
</feature>
<protein>
    <submittedName>
        <fullName evidence="3">BON domain-containing protein</fullName>
    </submittedName>
</protein>
<organism evidence="3 4">
    <name type="scientific">Pelomonas baiyunensis</name>
    <dbReference type="NCBI Taxonomy" id="3299026"/>
    <lineage>
        <taxon>Bacteria</taxon>
        <taxon>Pseudomonadati</taxon>
        <taxon>Pseudomonadota</taxon>
        <taxon>Betaproteobacteria</taxon>
        <taxon>Burkholderiales</taxon>
        <taxon>Sphaerotilaceae</taxon>
        <taxon>Roseateles</taxon>
    </lineage>
</organism>
<keyword evidence="1" id="KW-0732">Signal</keyword>
<feature type="domain" description="BON" evidence="2">
    <location>
        <begin position="39"/>
        <end position="107"/>
    </location>
</feature>
<dbReference type="SMART" id="SM00749">
    <property type="entry name" value="BON"/>
    <property type="match status" value="1"/>
</dbReference>
<dbReference type="InterPro" id="IPR051686">
    <property type="entry name" value="Lipoprotein_DolP"/>
</dbReference>
<evidence type="ECO:0000313" key="4">
    <source>
        <dbReference type="Proteomes" id="UP001606303"/>
    </source>
</evidence>
<dbReference type="PANTHER" id="PTHR34606">
    <property type="entry name" value="BON DOMAIN-CONTAINING PROTEIN"/>
    <property type="match status" value="1"/>
</dbReference>
<dbReference type="PROSITE" id="PS51257">
    <property type="entry name" value="PROKAR_LIPOPROTEIN"/>
    <property type="match status" value="1"/>
</dbReference>
<sequence length="109" mass="11269">MLNKSALTLALAAALVATVATTSGCAVTRNQESVGAYVDDTALTTRVKAKFAADPTVSAMAISVETMKGTVQLSGFAKSHEEKAMAEKLARETSGVVAVRNDIAVRHSS</sequence>
<name>A0ABW7H0B9_9BURK</name>
<accession>A0ABW7H0B9</accession>
<evidence type="ECO:0000256" key="1">
    <source>
        <dbReference type="SAM" id="SignalP"/>
    </source>
</evidence>
<dbReference type="RefSeq" id="WP_394385477.1">
    <property type="nucleotide sequence ID" value="NZ_JBIGIB010000003.1"/>
</dbReference>
<evidence type="ECO:0000259" key="2">
    <source>
        <dbReference type="PROSITE" id="PS50914"/>
    </source>
</evidence>
<dbReference type="Gene3D" id="3.30.1340.30">
    <property type="match status" value="1"/>
</dbReference>
<feature type="signal peptide" evidence="1">
    <location>
        <begin position="1"/>
        <end position="19"/>
    </location>
</feature>
<comment type="caution">
    <text evidence="3">The sequence shown here is derived from an EMBL/GenBank/DDBJ whole genome shotgun (WGS) entry which is preliminary data.</text>
</comment>
<proteinExistence type="predicted"/>
<reference evidence="3 4" key="1">
    <citation type="submission" date="2024-08" db="EMBL/GenBank/DDBJ databases">
        <authorList>
            <person name="Lu H."/>
        </authorList>
    </citation>
    <scope>NUCLEOTIDE SEQUENCE [LARGE SCALE GENOMIC DNA]</scope>
    <source>
        <strain evidence="3 4">BYS87W</strain>
    </source>
</reference>
<dbReference type="InterPro" id="IPR014004">
    <property type="entry name" value="Transpt-assoc_nodulatn_dom_bac"/>
</dbReference>
<dbReference type="Pfam" id="PF04972">
    <property type="entry name" value="BON"/>
    <property type="match status" value="1"/>
</dbReference>
<gene>
    <name evidence="3" type="ORF">ACG01O_13715</name>
</gene>
<evidence type="ECO:0000313" key="3">
    <source>
        <dbReference type="EMBL" id="MFG6467677.1"/>
    </source>
</evidence>
<dbReference type="Proteomes" id="UP001606303">
    <property type="component" value="Unassembled WGS sequence"/>
</dbReference>